<dbReference type="SUPFAM" id="SSF52540">
    <property type="entry name" value="P-loop containing nucleoside triphosphate hydrolases"/>
    <property type="match status" value="1"/>
</dbReference>
<comment type="similarity">
    <text evidence="2">In the C-terminal section; belongs to the Mrp/NBP35 ATP-binding proteins family.</text>
</comment>
<dbReference type="InterPro" id="IPR044304">
    <property type="entry name" value="NUBPL-like"/>
</dbReference>
<keyword evidence="4 9" id="KW-0547">Nucleotide-binding</keyword>
<evidence type="ECO:0000256" key="8">
    <source>
        <dbReference type="ARBA" id="ARBA00024036"/>
    </source>
</evidence>
<evidence type="ECO:0000256" key="4">
    <source>
        <dbReference type="ARBA" id="ARBA00022741"/>
    </source>
</evidence>
<dbReference type="PROSITE" id="PS01215">
    <property type="entry name" value="MRP"/>
    <property type="match status" value="1"/>
</dbReference>
<dbReference type="InterPro" id="IPR034904">
    <property type="entry name" value="FSCA_dom_sf"/>
</dbReference>
<dbReference type="GO" id="GO:0016226">
    <property type="term" value="P:iron-sulfur cluster assembly"/>
    <property type="evidence" value="ECO:0007669"/>
    <property type="project" value="InterPro"/>
</dbReference>
<dbReference type="RefSeq" id="WP_160935810.1">
    <property type="nucleotide sequence ID" value="NZ_SNVJ01000003.1"/>
</dbReference>
<dbReference type="InterPro" id="IPR027417">
    <property type="entry name" value="P-loop_NTPase"/>
</dbReference>
<dbReference type="Pfam" id="PF01883">
    <property type="entry name" value="FeS_assembly_P"/>
    <property type="match status" value="1"/>
</dbReference>
<feature type="region of interest" description="Disordered" evidence="10">
    <location>
        <begin position="88"/>
        <end position="132"/>
    </location>
</feature>
<evidence type="ECO:0000313" key="13">
    <source>
        <dbReference type="Proteomes" id="UP000460715"/>
    </source>
</evidence>
<comment type="similarity">
    <text evidence="1">In the N-terminal section; belongs to the MIP18 family.</text>
</comment>
<dbReference type="GO" id="GO:0140663">
    <property type="term" value="F:ATP-dependent FeS chaperone activity"/>
    <property type="evidence" value="ECO:0007669"/>
    <property type="project" value="InterPro"/>
</dbReference>
<evidence type="ECO:0000313" key="12">
    <source>
        <dbReference type="EMBL" id="MXP62694.1"/>
    </source>
</evidence>
<proteinExistence type="inferred from homology"/>
<dbReference type="Gene3D" id="3.30.300.130">
    <property type="entry name" value="Fe-S cluster assembly (FSCA)"/>
    <property type="match status" value="1"/>
</dbReference>
<organism evidence="12 13">
    <name type="scientific">Teichococcus coralli</name>
    <dbReference type="NCBI Taxonomy" id="2545983"/>
    <lineage>
        <taxon>Bacteria</taxon>
        <taxon>Pseudomonadati</taxon>
        <taxon>Pseudomonadota</taxon>
        <taxon>Alphaproteobacteria</taxon>
        <taxon>Acetobacterales</taxon>
        <taxon>Roseomonadaceae</taxon>
        <taxon>Roseomonas</taxon>
    </lineage>
</organism>
<reference evidence="12 13" key="1">
    <citation type="submission" date="2019-03" db="EMBL/GenBank/DDBJ databases">
        <title>Roseomonas sp. a novel Roseomonas species isolated from Sea whip Gorgonian.</title>
        <authorList>
            <person name="Li F."/>
            <person name="Pan X."/>
            <person name="Huang S."/>
            <person name="Li Z."/>
            <person name="Meng B."/>
        </authorList>
    </citation>
    <scope>NUCLEOTIDE SEQUENCE [LARGE SCALE GENOMIC DNA]</scope>
    <source>
        <strain evidence="12 13">M0104</strain>
    </source>
</reference>
<evidence type="ECO:0000256" key="2">
    <source>
        <dbReference type="ARBA" id="ARBA00008205"/>
    </source>
</evidence>
<dbReference type="InterPro" id="IPR019591">
    <property type="entry name" value="Mrp/NBP35_ATP-bd"/>
</dbReference>
<dbReference type="FunFam" id="3.40.50.300:FF:000418">
    <property type="entry name" value="Iron-sulfur cluster carrier protein"/>
    <property type="match status" value="1"/>
</dbReference>
<sequence>MSETLTEAVRTALRAVRDPQTGQDVVAAGMLQGLSARDGMVQFALAVPREQARALEPLRAAAERAAAAVPGVLSATCVLTAHRDIQAAPAQGGHRPAAAPGLPPAGGPSPALGPSAGPSPGAARASRPAPGQGPMLLPEVGAIVAVASGKGGVGKSTTAVNLAVALAADGLRVGLLDADIYGPSLPQMLGTRERPRATGGRILPLSRWGLKAMSIGFLVEEETPMIWRGPMVMGALEQMLGQVEWGPLDVLVVDMPPGTGDAQLTMSQRVPLAGAVIVSTPQDVALIDARRGVRMFEKVSVPVLGLIENMSYYCCPNCGHTANIFGHGGARAEAERMGVEFLGELPLKLEIRELADAGTPIVMAKPESDEAGRYRGIARRLRGKLAARPAAPKIVVE</sequence>
<keyword evidence="7 9" id="KW-0411">Iron-sulfur</keyword>
<dbReference type="PANTHER" id="PTHR42961:SF2">
    <property type="entry name" value="IRON-SULFUR PROTEIN NUBPL"/>
    <property type="match status" value="1"/>
</dbReference>
<name>A0A845B9B9_9PROT</name>
<dbReference type="GO" id="GO:0046872">
    <property type="term" value="F:metal ion binding"/>
    <property type="evidence" value="ECO:0007669"/>
    <property type="project" value="UniProtKB-KW"/>
</dbReference>
<feature type="binding site" evidence="9">
    <location>
        <begin position="149"/>
        <end position="156"/>
    </location>
    <ligand>
        <name>ATP</name>
        <dbReference type="ChEBI" id="CHEBI:30616"/>
    </ligand>
</feature>
<keyword evidence="6 9" id="KW-0408">Iron</keyword>
<evidence type="ECO:0000256" key="7">
    <source>
        <dbReference type="ARBA" id="ARBA00023014"/>
    </source>
</evidence>
<dbReference type="AlphaFoldDB" id="A0A845B9B9"/>
<evidence type="ECO:0000256" key="3">
    <source>
        <dbReference type="ARBA" id="ARBA00022723"/>
    </source>
</evidence>
<comment type="subunit">
    <text evidence="9">Homodimer.</text>
</comment>
<evidence type="ECO:0000259" key="11">
    <source>
        <dbReference type="Pfam" id="PF01883"/>
    </source>
</evidence>
<dbReference type="InterPro" id="IPR002744">
    <property type="entry name" value="MIP18-like"/>
</dbReference>
<dbReference type="GO" id="GO:0005524">
    <property type="term" value="F:ATP binding"/>
    <property type="evidence" value="ECO:0007669"/>
    <property type="project" value="UniProtKB-UniRule"/>
</dbReference>
<accession>A0A845B9B9</accession>
<dbReference type="Proteomes" id="UP000460715">
    <property type="component" value="Unassembled WGS sequence"/>
</dbReference>
<comment type="similarity">
    <text evidence="8 9">Belongs to the Mrp/NBP35 ATP-binding proteins family.</text>
</comment>
<dbReference type="HAMAP" id="MF_02040">
    <property type="entry name" value="Mrp_NBP35"/>
    <property type="match status" value="1"/>
</dbReference>
<dbReference type="EMBL" id="SNVJ01000003">
    <property type="protein sequence ID" value="MXP62694.1"/>
    <property type="molecule type" value="Genomic_DNA"/>
</dbReference>
<comment type="function">
    <text evidence="9">Binds and transfers iron-sulfur (Fe-S) clusters to target apoproteins. Can hydrolyze ATP.</text>
</comment>
<evidence type="ECO:0000256" key="9">
    <source>
        <dbReference type="HAMAP-Rule" id="MF_02040"/>
    </source>
</evidence>
<dbReference type="GO" id="GO:0016887">
    <property type="term" value="F:ATP hydrolysis activity"/>
    <property type="evidence" value="ECO:0007669"/>
    <property type="project" value="UniProtKB-UniRule"/>
</dbReference>
<evidence type="ECO:0000256" key="1">
    <source>
        <dbReference type="ARBA" id="ARBA00007352"/>
    </source>
</evidence>
<keyword evidence="5 9" id="KW-0067">ATP-binding</keyword>
<dbReference type="CDD" id="cd02037">
    <property type="entry name" value="Mrp_NBP35"/>
    <property type="match status" value="1"/>
</dbReference>
<dbReference type="InterPro" id="IPR000808">
    <property type="entry name" value="Mrp-like_CS"/>
</dbReference>
<keyword evidence="3 9" id="KW-0479">Metal-binding</keyword>
<protein>
    <recommendedName>
        <fullName evidence="9">Iron-sulfur cluster carrier protein</fullName>
    </recommendedName>
</protein>
<keyword evidence="9" id="KW-0378">Hydrolase</keyword>
<gene>
    <name evidence="12" type="ORF">E0493_04915</name>
</gene>
<dbReference type="Pfam" id="PF10609">
    <property type="entry name" value="ParA"/>
    <property type="match status" value="1"/>
</dbReference>
<evidence type="ECO:0000256" key="6">
    <source>
        <dbReference type="ARBA" id="ARBA00023004"/>
    </source>
</evidence>
<dbReference type="GO" id="GO:0051539">
    <property type="term" value="F:4 iron, 4 sulfur cluster binding"/>
    <property type="evidence" value="ECO:0007669"/>
    <property type="project" value="TreeGrafter"/>
</dbReference>
<evidence type="ECO:0000256" key="10">
    <source>
        <dbReference type="SAM" id="MobiDB-lite"/>
    </source>
</evidence>
<dbReference type="InterPro" id="IPR033756">
    <property type="entry name" value="YlxH/NBP35"/>
</dbReference>
<feature type="compositionally biased region" description="Low complexity" evidence="10">
    <location>
        <begin position="108"/>
        <end position="132"/>
    </location>
</feature>
<dbReference type="Gene3D" id="3.40.50.300">
    <property type="entry name" value="P-loop containing nucleotide triphosphate hydrolases"/>
    <property type="match status" value="1"/>
</dbReference>
<dbReference type="OrthoDB" id="9809679at2"/>
<feature type="domain" description="MIP18 family-like" evidence="11">
    <location>
        <begin position="7"/>
        <end position="74"/>
    </location>
</feature>
<comment type="caution">
    <text evidence="12">The sequence shown here is derived from an EMBL/GenBank/DDBJ whole genome shotgun (WGS) entry which is preliminary data.</text>
</comment>
<dbReference type="SUPFAM" id="SSF117916">
    <property type="entry name" value="Fe-S cluster assembly (FSCA) domain-like"/>
    <property type="match status" value="1"/>
</dbReference>
<keyword evidence="13" id="KW-1185">Reference proteome</keyword>
<dbReference type="PANTHER" id="PTHR42961">
    <property type="entry name" value="IRON-SULFUR PROTEIN NUBPL"/>
    <property type="match status" value="1"/>
</dbReference>
<evidence type="ECO:0000256" key="5">
    <source>
        <dbReference type="ARBA" id="ARBA00022840"/>
    </source>
</evidence>